<dbReference type="RefSeq" id="WP_050516769.1">
    <property type="nucleotide sequence ID" value="NZ_JAHKGD010000014.1"/>
</dbReference>
<dbReference type="EMBL" id="DABHBA010000025">
    <property type="protein sequence ID" value="HAJ1101434.1"/>
    <property type="molecule type" value="Genomic_DNA"/>
</dbReference>
<gene>
    <name evidence="1" type="ORF">HL625_17065</name>
</gene>
<protein>
    <recommendedName>
        <fullName evidence="2">Rha family transcriptional regulator</fullName>
    </recommendedName>
</protein>
<comment type="caution">
    <text evidence="1">The sequence shown here is derived from an EMBL/GenBank/DDBJ whole genome shotgun (WGS) entry which is preliminary data.</text>
</comment>
<reference evidence="1" key="1">
    <citation type="journal article" date="2018" name="Genome Biol.">
        <title>SKESA: strategic k-mer extension for scrupulous assemblies.</title>
        <authorList>
            <person name="Souvorov A."/>
            <person name="Agarwala R."/>
            <person name="Lipman D.J."/>
        </authorList>
    </citation>
    <scope>NUCLEOTIDE SEQUENCE</scope>
    <source>
        <strain evidence="1">EC00636</strain>
    </source>
</reference>
<organism evidence="1">
    <name type="scientific">Escherichia coli</name>
    <dbReference type="NCBI Taxonomy" id="562"/>
    <lineage>
        <taxon>Bacteria</taxon>
        <taxon>Pseudomonadati</taxon>
        <taxon>Pseudomonadota</taxon>
        <taxon>Gammaproteobacteria</taxon>
        <taxon>Enterobacterales</taxon>
        <taxon>Enterobacteriaceae</taxon>
        <taxon>Escherichia</taxon>
    </lineage>
</organism>
<name>A0A7A0MU11_ECOLX</name>
<sequence length="155" mass="18045">MNELINGNAIKMTSIEIAELVGKRHDNVKRTIIKNGIKHDIKYEYYENNLGFKVKREVFVVDADVANVFKHQRIALNRCAETIALTTIEQLQGVKLIRQYPVLDKYRIDGYDPVNNIAYEIDEEQHFAPQHMDADRIREEEIKSALGCKFVRIRV</sequence>
<evidence type="ECO:0008006" key="2">
    <source>
        <dbReference type="Google" id="ProtNLM"/>
    </source>
</evidence>
<dbReference type="AlphaFoldDB" id="A0A7A0MU11"/>
<proteinExistence type="predicted"/>
<reference evidence="1" key="2">
    <citation type="submission" date="2019-09" db="EMBL/GenBank/DDBJ databases">
        <authorList>
            <consortium name="NCBI Pathogen Detection Project"/>
        </authorList>
    </citation>
    <scope>NUCLEOTIDE SEQUENCE</scope>
    <source>
        <strain evidence="1">EC00636</strain>
    </source>
</reference>
<accession>A0A7A0MU11</accession>
<evidence type="ECO:0000313" key="1">
    <source>
        <dbReference type="EMBL" id="HAJ1101434.1"/>
    </source>
</evidence>